<accession>A0A1B1E0L3</accession>
<feature type="region of interest" description="Disordered" evidence="1">
    <location>
        <begin position="400"/>
        <end position="420"/>
    </location>
</feature>
<organism evidence="2 3">
    <name type="scientific">Plasmodium coatneyi</name>
    <dbReference type="NCBI Taxonomy" id="208452"/>
    <lineage>
        <taxon>Eukaryota</taxon>
        <taxon>Sar</taxon>
        <taxon>Alveolata</taxon>
        <taxon>Apicomplexa</taxon>
        <taxon>Aconoidasida</taxon>
        <taxon>Haemosporida</taxon>
        <taxon>Plasmodiidae</taxon>
        <taxon>Plasmodium</taxon>
    </lineage>
</organism>
<dbReference type="VEuPathDB" id="PlasmoDB:PCOAH_00027060"/>
<name>A0A1B1E0L3_9APIC</name>
<sequence length="420" mass="49022">MKEQPVDSLMDENMDEVFVSYNDMIQDNDYATSVESYKDVYEFLENSAESDFHYSNESQNSSLGNSCSTDEKNIPLFSYVSNDFKLKRGKKYKKCYTVSYINNMNSAENFPLKAYGRVPPNRDKTNRVTSFQWKPLGKNVPEIDKINLSYKKAWDIGKEGCNGLLIKNMFESYKQKKLNYMVLDGTNIDNFLTVYSHTYQAAIKGVTPNVLRTFSFYDLENAYFMYDVKSIHIFRKVKDKDKGKGVVLKGLNDNFFNAILVCMYEIVVYLNFVNYNYDSTNKPGKKKKKKKVDERNEKTYYVKSARNEHNVYSSNIKDVISHNKNKKKINGTAGNAAFIREEMGKVERSRNFPRGGKNMDVDRENPNQITLWSSNNQEEFGYEYIKDIIKKEEKELYETDKMYHNSNDEYSSHTSESVEQ</sequence>
<dbReference type="EMBL" id="CP016247">
    <property type="protein sequence ID" value="ANQ08435.1"/>
    <property type="molecule type" value="Genomic_DNA"/>
</dbReference>
<dbReference type="GeneID" id="30909434"/>
<reference evidence="3" key="1">
    <citation type="submission" date="2016-06" db="EMBL/GenBank/DDBJ databases">
        <title>First high quality genome sequence of Plasmodium coatneyi using continuous long reads from single molecule, real-time sequencing.</title>
        <authorList>
            <person name="Chien J.-T."/>
            <person name="Pakala S.B."/>
            <person name="Geraldo J.A."/>
            <person name="Lapp S.A."/>
            <person name="Barnwell J.W."/>
            <person name="Kissinger J.C."/>
            <person name="Galinski M.R."/>
            <person name="Humphrey J.C."/>
        </authorList>
    </citation>
    <scope>NUCLEOTIDE SEQUENCE [LARGE SCALE GENOMIC DNA]</scope>
    <source>
        <strain evidence="3">Hackeri</strain>
    </source>
</reference>
<dbReference type="Proteomes" id="UP000092716">
    <property type="component" value="Chromosome 9"/>
</dbReference>
<evidence type="ECO:0000256" key="1">
    <source>
        <dbReference type="SAM" id="MobiDB-lite"/>
    </source>
</evidence>
<dbReference type="KEGG" id="pcot:PCOAH_00027060"/>
<evidence type="ECO:0000313" key="3">
    <source>
        <dbReference type="Proteomes" id="UP000092716"/>
    </source>
</evidence>
<protein>
    <submittedName>
        <fullName evidence="2">Uncharacterized protein</fullName>
    </submittedName>
</protein>
<keyword evidence="3" id="KW-1185">Reference proteome</keyword>
<dbReference type="RefSeq" id="XP_019915130.1">
    <property type="nucleotide sequence ID" value="XM_020059511.1"/>
</dbReference>
<dbReference type="AlphaFoldDB" id="A0A1B1E0L3"/>
<gene>
    <name evidence="2" type="ORF">PCOAH_00027060</name>
</gene>
<dbReference type="OrthoDB" id="360686at2759"/>
<proteinExistence type="predicted"/>
<feature type="compositionally biased region" description="Basic and acidic residues" evidence="1">
    <location>
        <begin position="400"/>
        <end position="411"/>
    </location>
</feature>
<evidence type="ECO:0000313" key="2">
    <source>
        <dbReference type="EMBL" id="ANQ08435.1"/>
    </source>
</evidence>